<keyword evidence="2" id="KW-1133">Transmembrane helix</keyword>
<dbReference type="RefSeq" id="XP_002948586.1">
    <property type="nucleotide sequence ID" value="XM_002948540.1"/>
</dbReference>
<feature type="transmembrane region" description="Helical" evidence="2">
    <location>
        <begin position="215"/>
        <end position="234"/>
    </location>
</feature>
<organism evidence="4">
    <name type="scientific">Volvox carteri f. nagariensis</name>
    <dbReference type="NCBI Taxonomy" id="3068"/>
    <lineage>
        <taxon>Eukaryota</taxon>
        <taxon>Viridiplantae</taxon>
        <taxon>Chlorophyta</taxon>
        <taxon>core chlorophytes</taxon>
        <taxon>Chlorophyceae</taxon>
        <taxon>CS clade</taxon>
        <taxon>Chlamydomonadales</taxon>
        <taxon>Volvocaceae</taxon>
        <taxon>Volvox</taxon>
    </lineage>
</organism>
<evidence type="ECO:0000256" key="1">
    <source>
        <dbReference type="SAM" id="MobiDB-lite"/>
    </source>
</evidence>
<dbReference type="OrthoDB" id="552676at2759"/>
<gene>
    <name evidence="3" type="ORF">VOLCADRAFT_103917</name>
</gene>
<keyword evidence="2" id="KW-0812">Transmembrane</keyword>
<dbReference type="Proteomes" id="UP000001058">
    <property type="component" value="Unassembled WGS sequence"/>
</dbReference>
<dbReference type="AlphaFoldDB" id="D8TQ24"/>
<feature type="region of interest" description="Disordered" evidence="1">
    <location>
        <begin position="827"/>
        <end position="846"/>
    </location>
</feature>
<keyword evidence="2" id="KW-0472">Membrane</keyword>
<sequence>MSRCVSQPPASKSKVYGSASLGHANVRGKEVDLSLASGVGSHEVAEQQRRDAKQFDRWMTLQGAHVDFLSYIMALLMCVVTLTRAGSYAAGCPSRSAIAALAATQPAAAGGLPGGGGGGGGGGSPRACGSRFSADAALLASFPCAAGDLRQYIYTLRHLPASVLHAAVRRDFSVLLYMFSLTAALVLLLCWPTLYVSVRHPVVLTIRFTMMIGNLLAAAYAPPACIPATTVLYYMPSYKHVIGGVLNLGFVYFAAVAVALERVPLSYQLPFGLLEWFLAVFSAHTATLRTLGAPSAAGLLRPRWLLPHLALYFAAPCWAVWELEGAQRNKFRQIMVTVSARRQQAAGERPPAAAAAAVSDRGHSFGSRSVACVRRFILSPTAKVPYNDRNTYAGGAAAAANLGSERTTTPAATSCSSIGGASDAVRRAPAINGASPYGKHVLASAGASTPLATKVPPVADREEGGGGGYKSAGSKTQAQPAAAVAAAAAAAPPPPHQHQPSVSPPPILRGVLVGKPDERRTTVLDHHHHHHHHHPCHDRDRLQRQRHPLPAYQALTRAVFLSVKVKTHEEMPFPQAAAVLGATFRTTMLNLAVAAASAAATPPGPVCTTASTPVQRLPSMALASSVVVEGCVHLLSVVTSIGDPWVSEASSASGGGGGGGRAANDYYGGTMLHVEADGIDKVQALPELLSALWQQQQQQQQHSLWRQQQRQVQGQQEQLQLQLQRYPPGASWCQQQLQLFLDPVAVPTATTAPMQEPEFVQVSVVLLTAQPAAAVRVVVVGTRPLATLPLLAVPTAAAAGELCSLHVAMAEQQLEQQQQRRRHDVVRGQGDMEGSSGGGYAVAGIGDSETTPTPGMVMEIVGPAAAVAAAAAFNLQFLPLAYDMAHLLTVCCCTAAGGGGDPAAAGSNPASAGSVTEVEVYGNGSGLSWAGSAFDGGVVGVGGAVAAIDDGSPLAALASSVLSFLGQCGVKMTAMEEELRGLLLRHKGISHAAALSFLRDTGMD</sequence>
<keyword evidence="4" id="KW-1185">Reference proteome</keyword>
<protein>
    <submittedName>
        <fullName evidence="3">Uncharacterized protein</fullName>
    </submittedName>
</protein>
<dbReference type="EMBL" id="GL378331">
    <property type="protein sequence ID" value="EFJ50461.1"/>
    <property type="molecule type" value="Genomic_DNA"/>
</dbReference>
<feature type="compositionally biased region" description="Low complexity" evidence="1">
    <location>
        <begin position="477"/>
        <end position="490"/>
    </location>
</feature>
<dbReference type="InParanoid" id="D8TQ24"/>
<reference evidence="3 4" key="1">
    <citation type="journal article" date="2010" name="Science">
        <title>Genomic analysis of organismal complexity in the multicellular green alga Volvox carteri.</title>
        <authorList>
            <person name="Prochnik S.E."/>
            <person name="Umen J."/>
            <person name="Nedelcu A.M."/>
            <person name="Hallmann A."/>
            <person name="Miller S.M."/>
            <person name="Nishii I."/>
            <person name="Ferris P."/>
            <person name="Kuo A."/>
            <person name="Mitros T."/>
            <person name="Fritz-Laylin L.K."/>
            <person name="Hellsten U."/>
            <person name="Chapman J."/>
            <person name="Simakov O."/>
            <person name="Rensing S.A."/>
            <person name="Terry A."/>
            <person name="Pangilinan J."/>
            <person name="Kapitonov V."/>
            <person name="Jurka J."/>
            <person name="Salamov A."/>
            <person name="Shapiro H."/>
            <person name="Schmutz J."/>
            <person name="Grimwood J."/>
            <person name="Lindquist E."/>
            <person name="Lucas S."/>
            <person name="Grigoriev I.V."/>
            <person name="Schmitt R."/>
            <person name="Kirk D."/>
            <person name="Rokhsar D.S."/>
        </authorList>
    </citation>
    <scope>NUCLEOTIDE SEQUENCE [LARGE SCALE GENOMIC DNA]</scope>
    <source>
        <strain evidence="4">f. Nagariensis / Eve</strain>
    </source>
</reference>
<feature type="transmembrane region" description="Helical" evidence="2">
    <location>
        <begin position="241"/>
        <end position="260"/>
    </location>
</feature>
<feature type="transmembrane region" description="Helical" evidence="2">
    <location>
        <begin position="174"/>
        <end position="195"/>
    </location>
</feature>
<name>D8TQ24_VOLCA</name>
<feature type="compositionally biased region" description="Pro residues" evidence="1">
    <location>
        <begin position="491"/>
        <end position="506"/>
    </location>
</feature>
<evidence type="ECO:0000313" key="4">
    <source>
        <dbReference type="Proteomes" id="UP000001058"/>
    </source>
</evidence>
<proteinExistence type="predicted"/>
<evidence type="ECO:0000256" key="2">
    <source>
        <dbReference type="SAM" id="Phobius"/>
    </source>
</evidence>
<evidence type="ECO:0000313" key="3">
    <source>
        <dbReference type="EMBL" id="EFJ50461.1"/>
    </source>
</evidence>
<dbReference type="KEGG" id="vcn:VOLCADRAFT_103917"/>
<feature type="region of interest" description="Disordered" evidence="1">
    <location>
        <begin position="451"/>
        <end position="506"/>
    </location>
</feature>
<dbReference type="GeneID" id="9624755"/>
<accession>D8TQ24</accession>